<dbReference type="InterPro" id="IPR042307">
    <property type="entry name" value="Reeler_sf"/>
</dbReference>
<dbReference type="Pfam" id="PF00014">
    <property type="entry name" value="Kunitz_BPTI"/>
    <property type="match status" value="1"/>
</dbReference>
<evidence type="ECO:0000313" key="11">
    <source>
        <dbReference type="Proteomes" id="UP001153636"/>
    </source>
</evidence>
<dbReference type="NCBIfam" id="NF038123">
    <property type="entry name" value="NF038123_dom"/>
    <property type="match status" value="1"/>
</dbReference>
<dbReference type="EMBL" id="OV651819">
    <property type="protein sequence ID" value="CAH1113575.1"/>
    <property type="molecule type" value="Genomic_DNA"/>
</dbReference>
<dbReference type="Proteomes" id="UP001153636">
    <property type="component" value="Chromosome 7"/>
</dbReference>
<dbReference type="Pfam" id="PF06468">
    <property type="entry name" value="Spond_N"/>
    <property type="match status" value="1"/>
</dbReference>
<dbReference type="Pfam" id="PF00090">
    <property type="entry name" value="TSP_1"/>
    <property type="match status" value="3"/>
</dbReference>
<feature type="domain" description="Spondin" evidence="9">
    <location>
        <begin position="224"/>
        <end position="414"/>
    </location>
</feature>
<keyword evidence="11" id="KW-1185">Reference proteome</keyword>
<evidence type="ECO:0000256" key="2">
    <source>
        <dbReference type="ARBA" id="ARBA00019594"/>
    </source>
</evidence>
<dbReference type="PROSITE" id="PS00280">
    <property type="entry name" value="BPTI_KUNITZ_1"/>
    <property type="match status" value="1"/>
</dbReference>
<dbReference type="Pfam" id="PF02014">
    <property type="entry name" value="Reeler"/>
    <property type="match status" value="1"/>
</dbReference>
<keyword evidence="3" id="KW-0272">Extracellular matrix</keyword>
<dbReference type="SMART" id="SM00131">
    <property type="entry name" value="KU"/>
    <property type="match status" value="1"/>
</dbReference>
<organism evidence="10 11">
    <name type="scientific">Psylliodes chrysocephalus</name>
    <dbReference type="NCBI Taxonomy" id="3402493"/>
    <lineage>
        <taxon>Eukaryota</taxon>
        <taxon>Metazoa</taxon>
        <taxon>Ecdysozoa</taxon>
        <taxon>Arthropoda</taxon>
        <taxon>Hexapoda</taxon>
        <taxon>Insecta</taxon>
        <taxon>Pterygota</taxon>
        <taxon>Neoptera</taxon>
        <taxon>Endopterygota</taxon>
        <taxon>Coleoptera</taxon>
        <taxon>Polyphaga</taxon>
        <taxon>Cucujiformia</taxon>
        <taxon>Chrysomeloidea</taxon>
        <taxon>Chrysomelidae</taxon>
        <taxon>Galerucinae</taxon>
        <taxon>Alticini</taxon>
        <taxon>Psylliodes</taxon>
    </lineage>
</organism>
<dbReference type="Gene3D" id="2.20.100.10">
    <property type="entry name" value="Thrombospondin type-1 (TSP1) repeat"/>
    <property type="match status" value="3"/>
</dbReference>
<evidence type="ECO:0000256" key="3">
    <source>
        <dbReference type="ARBA" id="ARBA00022530"/>
    </source>
</evidence>
<dbReference type="SMART" id="SM00209">
    <property type="entry name" value="TSP1"/>
    <property type="match status" value="3"/>
</dbReference>
<dbReference type="SUPFAM" id="SSF82895">
    <property type="entry name" value="TSP-1 type 1 repeat"/>
    <property type="match status" value="3"/>
</dbReference>
<reference evidence="10" key="1">
    <citation type="submission" date="2022-01" db="EMBL/GenBank/DDBJ databases">
        <authorList>
            <person name="King R."/>
        </authorList>
    </citation>
    <scope>NUCLEOTIDE SEQUENCE</scope>
</reference>
<feature type="domain" description="BPTI/Kunitz inhibitor" evidence="7">
    <location>
        <begin position="675"/>
        <end position="725"/>
    </location>
</feature>
<dbReference type="Gene3D" id="2.60.40.4060">
    <property type="entry name" value="Reeler domain"/>
    <property type="match status" value="1"/>
</dbReference>
<dbReference type="FunFam" id="2.60.40.2130:FF:000002">
    <property type="entry name" value="Putative Spondin-1"/>
    <property type="match status" value="1"/>
</dbReference>
<dbReference type="OrthoDB" id="347314at2759"/>
<dbReference type="PANTHER" id="PTHR11311">
    <property type="entry name" value="SPONDIN"/>
    <property type="match status" value="1"/>
</dbReference>
<gene>
    <name evidence="10" type="ORF">PSYICH_LOCUS13597</name>
</gene>
<comment type="subcellular location">
    <subcellularLocation>
        <location evidence="1">Secreted</location>
        <location evidence="1">Extracellular space</location>
        <location evidence="1">Extracellular matrix</location>
    </subcellularLocation>
</comment>
<dbReference type="PROSITE" id="PS51019">
    <property type="entry name" value="REELIN"/>
    <property type="match status" value="1"/>
</dbReference>
<name>A0A9P0DAY5_9CUCU</name>
<evidence type="ECO:0000259" key="9">
    <source>
        <dbReference type="PROSITE" id="PS51020"/>
    </source>
</evidence>
<dbReference type="PROSITE" id="PS50092">
    <property type="entry name" value="TSP1"/>
    <property type="match status" value="2"/>
</dbReference>
<evidence type="ECO:0000256" key="1">
    <source>
        <dbReference type="ARBA" id="ARBA00004498"/>
    </source>
</evidence>
<evidence type="ECO:0000256" key="6">
    <source>
        <dbReference type="ARBA" id="ARBA00030964"/>
    </source>
</evidence>
<dbReference type="PROSITE" id="PS50279">
    <property type="entry name" value="BPTI_KUNITZ_2"/>
    <property type="match status" value="1"/>
</dbReference>
<dbReference type="CDD" id="cd08544">
    <property type="entry name" value="Reeler"/>
    <property type="match status" value="1"/>
</dbReference>
<dbReference type="InterPro" id="IPR020901">
    <property type="entry name" value="Prtase_inh_Kunz-CS"/>
</dbReference>
<dbReference type="InterPro" id="IPR002861">
    <property type="entry name" value="Reeler_dom"/>
</dbReference>
<evidence type="ECO:0000259" key="7">
    <source>
        <dbReference type="PROSITE" id="PS50279"/>
    </source>
</evidence>
<dbReference type="PRINTS" id="PR00759">
    <property type="entry name" value="BASICPTASE"/>
</dbReference>
<keyword evidence="5" id="KW-0130">Cell adhesion</keyword>
<dbReference type="InterPro" id="IPR051418">
    <property type="entry name" value="Spondin/Thrombospondin_T1"/>
</dbReference>
<dbReference type="SUPFAM" id="SSF57362">
    <property type="entry name" value="BPTI-like"/>
    <property type="match status" value="1"/>
</dbReference>
<dbReference type="Gene3D" id="2.60.40.2130">
    <property type="entry name" value="F-spondin domain"/>
    <property type="match status" value="1"/>
</dbReference>
<protein>
    <recommendedName>
        <fullName evidence="2">Spondin-1</fullName>
    </recommendedName>
    <alternativeName>
        <fullName evidence="6">F-spondin</fullName>
    </alternativeName>
</protein>
<keyword evidence="3" id="KW-0964">Secreted</keyword>
<dbReference type="InterPro" id="IPR002223">
    <property type="entry name" value="Kunitz_BPTI"/>
</dbReference>
<dbReference type="GO" id="GO:0004867">
    <property type="term" value="F:serine-type endopeptidase inhibitor activity"/>
    <property type="evidence" value="ECO:0007669"/>
    <property type="project" value="InterPro"/>
</dbReference>
<accession>A0A9P0DAY5</accession>
<proteinExistence type="predicted"/>
<dbReference type="GO" id="GO:0007155">
    <property type="term" value="P:cell adhesion"/>
    <property type="evidence" value="ECO:0007669"/>
    <property type="project" value="UniProtKB-KW"/>
</dbReference>
<dbReference type="InterPro" id="IPR036383">
    <property type="entry name" value="TSP1_rpt_sf"/>
</dbReference>
<dbReference type="InterPro" id="IPR038678">
    <property type="entry name" value="Spondin_N_sf"/>
</dbReference>
<feature type="domain" description="Reelin" evidence="8">
    <location>
        <begin position="50"/>
        <end position="223"/>
    </location>
</feature>
<dbReference type="CDD" id="cd00109">
    <property type="entry name" value="Kunitz-type"/>
    <property type="match status" value="1"/>
</dbReference>
<dbReference type="Gene3D" id="4.10.410.10">
    <property type="entry name" value="Pancreatic trypsin inhibitor Kunitz domain"/>
    <property type="match status" value="1"/>
</dbReference>
<dbReference type="InterPro" id="IPR036880">
    <property type="entry name" value="Kunitz_BPTI_sf"/>
</dbReference>
<evidence type="ECO:0000313" key="10">
    <source>
        <dbReference type="EMBL" id="CAH1113575.1"/>
    </source>
</evidence>
<evidence type="ECO:0000256" key="4">
    <source>
        <dbReference type="ARBA" id="ARBA00022737"/>
    </source>
</evidence>
<evidence type="ECO:0000256" key="5">
    <source>
        <dbReference type="ARBA" id="ARBA00022889"/>
    </source>
</evidence>
<dbReference type="GO" id="GO:0031012">
    <property type="term" value="C:extracellular matrix"/>
    <property type="evidence" value="ECO:0007669"/>
    <property type="project" value="TreeGrafter"/>
</dbReference>
<dbReference type="InterPro" id="IPR000884">
    <property type="entry name" value="TSP1_rpt"/>
</dbReference>
<evidence type="ECO:0000259" key="8">
    <source>
        <dbReference type="PROSITE" id="PS51019"/>
    </source>
</evidence>
<dbReference type="PANTHER" id="PTHR11311:SF16">
    <property type="entry name" value="SPONDIN-1"/>
    <property type="match status" value="1"/>
</dbReference>
<keyword evidence="4" id="KW-0677">Repeat</keyword>
<dbReference type="InterPro" id="IPR009465">
    <property type="entry name" value="Spondin_N"/>
</dbReference>
<dbReference type="PROSITE" id="PS51020">
    <property type="entry name" value="SPONDIN"/>
    <property type="match status" value="1"/>
</dbReference>
<dbReference type="AlphaFoldDB" id="A0A9P0DAY5"/>
<sequence length="767" mass="87701">MTHKKKDTLICKVKSKKLYVSKMYLKLLEIIKMKTFFKKTMILVTTLCKLYFLIKIVSCNIGLRCDMIPEGVTSPKQKENDKYKIEISSNPEFYIPGEQYTVLLKSFSKTNASHHKFTHFILSITNEKFEKNIESESSVVGSLQLYGDTSTKFSDSCQNAVVQTDSQPKNEIQVLWMAPSRVNGCIKIRATVVESVDIWYSEDGDLTKTLCAESPDSDDIQPKILKHCCTCDEAKYEVIFEGLWSRNTHPKDFPSEGRLTRFSDIIGASHTVNYTFWNYGGVASEGLRQLAELGNTRMLESELKSKSDHIRTIIKARGVSYPNITGRTFAVFRVDNRHHLMSMVTMIDPSPDWIVGVSGLELCLRNCTWVESKLLNLYPWDVGTDDGITYMSPDQPSSPRQPIKRLKINFPNDPRSPFYDTSGQPMKPLARITISRQRLYEKICDSATMDDVDDNSNTCETEPWSEWSLCSATCGRGVKYKQRKYKNEESKYNCHRKLTERASCEAVQKYCRIAPVREVVDPMCELGPWSEWSGCSVTCGKGVRTRERKFKNRFAAKTCMAGKVRPPILQQNLECDSDIKCERKQKVRPNCTDIVWSDWSPCSATCGKGFKERYRFPSRTEANSQFYPFSEYYKKKLSEPKKNSKDYCLNVLRESVECLEKACQEEARQYNEIHCGLPKDIGGCKSNVDRWYFDIVKGECSIFNYSGCGGNMNNFNTLEQCQTLCTKFQKEMMTASEIRKKELGVSVSGVLTYNIHHKPGEKACGHT</sequence>